<feature type="transmembrane region" description="Helical" evidence="1">
    <location>
        <begin position="98"/>
        <end position="117"/>
    </location>
</feature>
<evidence type="ECO:0000313" key="3">
    <source>
        <dbReference type="Proteomes" id="UP001180020"/>
    </source>
</evidence>
<organism evidence="2 3">
    <name type="scientific">Acorus calamus</name>
    <name type="common">Sweet flag</name>
    <dbReference type="NCBI Taxonomy" id="4465"/>
    <lineage>
        <taxon>Eukaryota</taxon>
        <taxon>Viridiplantae</taxon>
        <taxon>Streptophyta</taxon>
        <taxon>Embryophyta</taxon>
        <taxon>Tracheophyta</taxon>
        <taxon>Spermatophyta</taxon>
        <taxon>Magnoliopsida</taxon>
        <taxon>Liliopsida</taxon>
        <taxon>Acoraceae</taxon>
        <taxon>Acorus</taxon>
    </lineage>
</organism>
<keyword evidence="1" id="KW-1133">Transmembrane helix</keyword>
<sequence>MNKFVPSNYSFHSTQKGNNQMAEVQEFKLKVAYPVALFSASCLVNPPEETLSSTTEENNQMAEVQEFKVRVAYPVALFSVSCLIYPSEDTLSSTKVQIYYQFVFCVSFLINTILLLLSSLDPPGLPIPMFIWLNGLAPLVKLLPYVIGVVVIPEFIDD</sequence>
<reference evidence="2" key="1">
    <citation type="journal article" date="2023" name="Nat. Commun.">
        <title>Diploid and tetraploid genomes of Acorus and the evolution of monocots.</title>
        <authorList>
            <person name="Ma L."/>
            <person name="Liu K.W."/>
            <person name="Li Z."/>
            <person name="Hsiao Y.Y."/>
            <person name="Qi Y."/>
            <person name="Fu T."/>
            <person name="Tang G.D."/>
            <person name="Zhang D."/>
            <person name="Sun W.H."/>
            <person name="Liu D.K."/>
            <person name="Li Y."/>
            <person name="Chen G.Z."/>
            <person name="Liu X.D."/>
            <person name="Liao X.Y."/>
            <person name="Jiang Y.T."/>
            <person name="Yu X."/>
            <person name="Hao Y."/>
            <person name="Huang J."/>
            <person name="Zhao X.W."/>
            <person name="Ke S."/>
            <person name="Chen Y.Y."/>
            <person name="Wu W.L."/>
            <person name="Hsu J.L."/>
            <person name="Lin Y.F."/>
            <person name="Huang M.D."/>
            <person name="Li C.Y."/>
            <person name="Huang L."/>
            <person name="Wang Z.W."/>
            <person name="Zhao X."/>
            <person name="Zhong W.Y."/>
            <person name="Peng D.H."/>
            <person name="Ahmad S."/>
            <person name="Lan S."/>
            <person name="Zhang J.S."/>
            <person name="Tsai W.C."/>
            <person name="Van de Peer Y."/>
            <person name="Liu Z.J."/>
        </authorList>
    </citation>
    <scope>NUCLEOTIDE SEQUENCE</scope>
    <source>
        <strain evidence="2">CP</strain>
    </source>
</reference>
<protein>
    <submittedName>
        <fullName evidence="2">Uncharacterized protein</fullName>
    </submittedName>
</protein>
<dbReference type="AlphaFoldDB" id="A0AAV9E6Z9"/>
<reference evidence="2" key="2">
    <citation type="submission" date="2023-06" db="EMBL/GenBank/DDBJ databases">
        <authorList>
            <person name="Ma L."/>
            <person name="Liu K.-W."/>
            <person name="Li Z."/>
            <person name="Hsiao Y.-Y."/>
            <person name="Qi Y."/>
            <person name="Fu T."/>
            <person name="Tang G."/>
            <person name="Zhang D."/>
            <person name="Sun W.-H."/>
            <person name="Liu D.-K."/>
            <person name="Li Y."/>
            <person name="Chen G.-Z."/>
            <person name="Liu X.-D."/>
            <person name="Liao X.-Y."/>
            <person name="Jiang Y.-T."/>
            <person name="Yu X."/>
            <person name="Hao Y."/>
            <person name="Huang J."/>
            <person name="Zhao X.-W."/>
            <person name="Ke S."/>
            <person name="Chen Y.-Y."/>
            <person name="Wu W.-L."/>
            <person name="Hsu J.-L."/>
            <person name="Lin Y.-F."/>
            <person name="Huang M.-D."/>
            <person name="Li C.-Y."/>
            <person name="Huang L."/>
            <person name="Wang Z.-W."/>
            <person name="Zhao X."/>
            <person name="Zhong W.-Y."/>
            <person name="Peng D.-H."/>
            <person name="Ahmad S."/>
            <person name="Lan S."/>
            <person name="Zhang J.-S."/>
            <person name="Tsai W.-C."/>
            <person name="Van De Peer Y."/>
            <person name="Liu Z.-J."/>
        </authorList>
    </citation>
    <scope>NUCLEOTIDE SEQUENCE</scope>
    <source>
        <strain evidence="2">CP</strain>
        <tissue evidence="2">Leaves</tissue>
    </source>
</reference>
<gene>
    <name evidence="2" type="ORF">QJS10_CPA09g01118</name>
</gene>
<name>A0AAV9E6Z9_ACOCL</name>
<accession>A0AAV9E6Z9</accession>
<keyword evidence="3" id="KW-1185">Reference proteome</keyword>
<dbReference type="EMBL" id="JAUJYO010000009">
    <property type="protein sequence ID" value="KAK1309162.1"/>
    <property type="molecule type" value="Genomic_DNA"/>
</dbReference>
<feature type="transmembrane region" description="Helical" evidence="1">
    <location>
        <begin position="129"/>
        <end position="152"/>
    </location>
</feature>
<evidence type="ECO:0000256" key="1">
    <source>
        <dbReference type="SAM" id="Phobius"/>
    </source>
</evidence>
<dbReference type="Proteomes" id="UP001180020">
    <property type="component" value="Unassembled WGS sequence"/>
</dbReference>
<keyword evidence="1" id="KW-0812">Transmembrane</keyword>
<keyword evidence="1" id="KW-0472">Membrane</keyword>
<evidence type="ECO:0000313" key="2">
    <source>
        <dbReference type="EMBL" id="KAK1309162.1"/>
    </source>
</evidence>
<comment type="caution">
    <text evidence="2">The sequence shown here is derived from an EMBL/GenBank/DDBJ whole genome shotgun (WGS) entry which is preliminary data.</text>
</comment>
<proteinExistence type="predicted"/>